<gene>
    <name evidence="3" type="ORF">GBA63_20145</name>
</gene>
<evidence type="ECO:0000259" key="2">
    <source>
        <dbReference type="Pfam" id="PF00582"/>
    </source>
</evidence>
<dbReference type="SUPFAM" id="SSF52402">
    <property type="entry name" value="Adenine nucleotide alpha hydrolases-like"/>
    <property type="match status" value="2"/>
</dbReference>
<feature type="domain" description="UspA" evidence="2">
    <location>
        <begin position="7"/>
        <end position="144"/>
    </location>
</feature>
<evidence type="ECO:0000256" key="1">
    <source>
        <dbReference type="ARBA" id="ARBA00008791"/>
    </source>
</evidence>
<dbReference type="PANTHER" id="PTHR46268">
    <property type="entry name" value="STRESS RESPONSE PROTEIN NHAX"/>
    <property type="match status" value="1"/>
</dbReference>
<protein>
    <recommendedName>
        <fullName evidence="2">UspA domain-containing protein</fullName>
    </recommendedName>
</protein>
<organism evidence="3 4">
    <name type="scientific">Rubrobacter tropicus</name>
    <dbReference type="NCBI Taxonomy" id="2653851"/>
    <lineage>
        <taxon>Bacteria</taxon>
        <taxon>Bacillati</taxon>
        <taxon>Actinomycetota</taxon>
        <taxon>Rubrobacteria</taxon>
        <taxon>Rubrobacterales</taxon>
        <taxon>Rubrobacteraceae</taxon>
        <taxon>Rubrobacter</taxon>
    </lineage>
</organism>
<dbReference type="EMBL" id="CP045119">
    <property type="protein sequence ID" value="QIN84702.1"/>
    <property type="molecule type" value="Genomic_DNA"/>
</dbReference>
<reference evidence="3 4" key="1">
    <citation type="submission" date="2019-10" db="EMBL/GenBank/DDBJ databases">
        <title>Rubrobacter sp nov SCSIO 52090 isolated from a deep-sea sediment in the South China Sea.</title>
        <authorList>
            <person name="Chen R.W."/>
        </authorList>
    </citation>
    <scope>NUCLEOTIDE SEQUENCE [LARGE SCALE GENOMIC DNA]</scope>
    <source>
        <strain evidence="3 4">SCSIO 52909</strain>
    </source>
</reference>
<dbReference type="RefSeq" id="WP_166179149.1">
    <property type="nucleotide sequence ID" value="NZ_CP045119.1"/>
</dbReference>
<comment type="similarity">
    <text evidence="1">Belongs to the universal stress protein A family.</text>
</comment>
<dbReference type="InterPro" id="IPR006015">
    <property type="entry name" value="Universal_stress_UspA"/>
</dbReference>
<dbReference type="CDD" id="cd00293">
    <property type="entry name" value="USP-like"/>
    <property type="match status" value="1"/>
</dbReference>
<keyword evidence="4" id="KW-1185">Reference proteome</keyword>
<sequence length="305" mass="32079">MSVLPGKILLATDGSPDAELATTAAVDLSTRSGAGLHVVHVGRSLSDHDRPESIPKDYSFLFAREAEELLGWQTKSIEDAGGVVARAHLRFGRPSEEILDLAKDLEAGMILVGSRGRGPVERLVMGSVSEDLVYKSFCPVLILRGDGKPWPPASVVTGDDSSRESTEAGKLAAGIGGLFGARGFLVHAYPSLPEVSEEETPDARVVEDALRRAEETLRERAAALKGPLGRAPEVKVGVGDAAALILGVARETEPALVAVGSRGFGGAETIKRGYARLGSVSTKVVRASRCPVLVCPARERSGEAR</sequence>
<dbReference type="Pfam" id="PF00582">
    <property type="entry name" value="Usp"/>
    <property type="match status" value="2"/>
</dbReference>
<dbReference type="AlphaFoldDB" id="A0A6G8QE30"/>
<feature type="domain" description="UspA" evidence="2">
    <location>
        <begin position="155"/>
        <end position="296"/>
    </location>
</feature>
<dbReference type="Gene3D" id="3.40.50.620">
    <property type="entry name" value="HUPs"/>
    <property type="match status" value="2"/>
</dbReference>
<proteinExistence type="inferred from homology"/>
<dbReference type="InterPro" id="IPR006016">
    <property type="entry name" value="UspA"/>
</dbReference>
<dbReference type="KEGG" id="rub:GBA63_20145"/>
<name>A0A6G8QE30_9ACTN</name>
<evidence type="ECO:0000313" key="4">
    <source>
        <dbReference type="Proteomes" id="UP000501452"/>
    </source>
</evidence>
<dbReference type="PRINTS" id="PR01438">
    <property type="entry name" value="UNVRSLSTRESS"/>
</dbReference>
<evidence type="ECO:0000313" key="3">
    <source>
        <dbReference type="EMBL" id="QIN84702.1"/>
    </source>
</evidence>
<dbReference type="PANTHER" id="PTHR46268:SF6">
    <property type="entry name" value="UNIVERSAL STRESS PROTEIN UP12"/>
    <property type="match status" value="1"/>
</dbReference>
<accession>A0A6G8QE30</accession>
<dbReference type="InterPro" id="IPR014729">
    <property type="entry name" value="Rossmann-like_a/b/a_fold"/>
</dbReference>
<dbReference type="Proteomes" id="UP000501452">
    <property type="component" value="Chromosome"/>
</dbReference>